<dbReference type="Gene3D" id="3.90.1150.30">
    <property type="match status" value="1"/>
</dbReference>
<dbReference type="InterPro" id="IPR038056">
    <property type="entry name" value="YjbR-like_sf"/>
</dbReference>
<organism evidence="1 2">
    <name type="scientific">Kribbella amoyensis</name>
    <dbReference type="NCBI Taxonomy" id="996641"/>
    <lineage>
        <taxon>Bacteria</taxon>
        <taxon>Bacillati</taxon>
        <taxon>Actinomycetota</taxon>
        <taxon>Actinomycetes</taxon>
        <taxon>Propionibacteriales</taxon>
        <taxon>Kribbellaceae</taxon>
        <taxon>Kribbella</taxon>
    </lineage>
</organism>
<gene>
    <name evidence="1" type="ORF">FB561_0413</name>
</gene>
<dbReference type="AlphaFoldDB" id="A0A561BKF0"/>
<name>A0A561BKF0_9ACTN</name>
<dbReference type="SUPFAM" id="SSF142906">
    <property type="entry name" value="YjbR-like"/>
    <property type="match status" value="1"/>
</dbReference>
<accession>A0A561BKF0</accession>
<dbReference type="OrthoDB" id="6167040at2"/>
<dbReference type="Pfam" id="PF04237">
    <property type="entry name" value="YjbR"/>
    <property type="match status" value="1"/>
</dbReference>
<proteinExistence type="predicted"/>
<sequence>MEAQAVLKLVLGLPGAEEQEGWAGQPAFRVRKKGFGYLSEDESTLFLKSFREEQQALIAENPDVYSSWWESGRFGWLVIDLAAADEDEVTELIIEAWRLTAPKYLIKQWETTPQP</sequence>
<keyword evidence="2" id="KW-1185">Reference proteome</keyword>
<comment type="caution">
    <text evidence="1">The sequence shown here is derived from an EMBL/GenBank/DDBJ whole genome shotgun (WGS) entry which is preliminary data.</text>
</comment>
<evidence type="ECO:0000313" key="1">
    <source>
        <dbReference type="EMBL" id="TWD79356.1"/>
    </source>
</evidence>
<evidence type="ECO:0000313" key="2">
    <source>
        <dbReference type="Proteomes" id="UP000318380"/>
    </source>
</evidence>
<dbReference type="EMBL" id="VIVK01000001">
    <property type="protein sequence ID" value="TWD79356.1"/>
    <property type="molecule type" value="Genomic_DNA"/>
</dbReference>
<dbReference type="RefSeq" id="WP_145802423.1">
    <property type="nucleotide sequence ID" value="NZ_VIVK01000001.1"/>
</dbReference>
<dbReference type="InterPro" id="IPR058532">
    <property type="entry name" value="YjbR/MT2646/Rv2570-like"/>
</dbReference>
<evidence type="ECO:0008006" key="3">
    <source>
        <dbReference type="Google" id="ProtNLM"/>
    </source>
</evidence>
<reference evidence="1 2" key="1">
    <citation type="submission" date="2019-06" db="EMBL/GenBank/DDBJ databases">
        <title>Sequencing the genomes of 1000 actinobacteria strains.</title>
        <authorList>
            <person name="Klenk H.-P."/>
        </authorList>
    </citation>
    <scope>NUCLEOTIDE SEQUENCE [LARGE SCALE GENOMIC DNA]</scope>
    <source>
        <strain evidence="1 2">DSM 24683</strain>
    </source>
</reference>
<protein>
    <recommendedName>
        <fullName evidence="3">MmcQ/YjbR family DNA-binding protein</fullName>
    </recommendedName>
</protein>
<dbReference type="Proteomes" id="UP000318380">
    <property type="component" value="Unassembled WGS sequence"/>
</dbReference>